<dbReference type="Pfam" id="PF13639">
    <property type="entry name" value="zf-RING_2"/>
    <property type="match status" value="1"/>
</dbReference>
<keyword evidence="3 4" id="KW-0862">Zinc</keyword>
<keyword evidence="10" id="KW-1185">Reference proteome</keyword>
<feature type="zinc finger region" description="TRAF-type" evidence="4">
    <location>
        <begin position="105"/>
        <end position="149"/>
    </location>
</feature>
<evidence type="ECO:0000259" key="7">
    <source>
        <dbReference type="PROSITE" id="PS50089"/>
    </source>
</evidence>
<evidence type="ECO:0000259" key="8">
    <source>
        <dbReference type="PROSITE" id="PS50145"/>
    </source>
</evidence>
<feature type="compositionally biased region" description="Low complexity" evidence="6">
    <location>
        <begin position="474"/>
        <end position="488"/>
    </location>
</feature>
<keyword evidence="5" id="KW-0175">Coiled coil</keyword>
<dbReference type="InterPro" id="IPR017907">
    <property type="entry name" value="Znf_RING_CS"/>
</dbReference>
<feature type="region of interest" description="Disordered" evidence="6">
    <location>
        <begin position="268"/>
        <end position="492"/>
    </location>
</feature>
<dbReference type="GO" id="GO:0016567">
    <property type="term" value="P:protein ubiquitination"/>
    <property type="evidence" value="ECO:0007669"/>
    <property type="project" value="InterPro"/>
</dbReference>
<dbReference type="EMBL" id="CAXIEN010000025">
    <property type="protein sequence ID" value="CAL1266931.1"/>
    <property type="molecule type" value="Genomic_DNA"/>
</dbReference>
<comment type="caution">
    <text evidence="9">The sequence shown here is derived from an EMBL/GenBank/DDBJ whole genome shotgun (WGS) entry which is preliminary data.</text>
</comment>
<organism evidence="9 10">
    <name type="scientific">Larinioides sclopetarius</name>
    <dbReference type="NCBI Taxonomy" id="280406"/>
    <lineage>
        <taxon>Eukaryota</taxon>
        <taxon>Metazoa</taxon>
        <taxon>Ecdysozoa</taxon>
        <taxon>Arthropoda</taxon>
        <taxon>Chelicerata</taxon>
        <taxon>Arachnida</taxon>
        <taxon>Araneae</taxon>
        <taxon>Araneomorphae</taxon>
        <taxon>Entelegynae</taxon>
        <taxon>Araneoidea</taxon>
        <taxon>Araneidae</taxon>
        <taxon>Larinioides</taxon>
    </lineage>
</organism>
<evidence type="ECO:0000256" key="4">
    <source>
        <dbReference type="PROSITE-ProRule" id="PRU00207"/>
    </source>
</evidence>
<keyword evidence="1 4" id="KW-0479">Metal-binding</keyword>
<evidence type="ECO:0000256" key="3">
    <source>
        <dbReference type="ARBA" id="ARBA00022833"/>
    </source>
</evidence>
<evidence type="ECO:0000256" key="6">
    <source>
        <dbReference type="SAM" id="MobiDB-lite"/>
    </source>
</evidence>
<evidence type="ECO:0000256" key="1">
    <source>
        <dbReference type="ARBA" id="ARBA00022723"/>
    </source>
</evidence>
<dbReference type="InterPro" id="IPR001293">
    <property type="entry name" value="Znf_TRAF"/>
</dbReference>
<dbReference type="SUPFAM" id="SSF57850">
    <property type="entry name" value="RING/U-box"/>
    <property type="match status" value="1"/>
</dbReference>
<dbReference type="InterPro" id="IPR001841">
    <property type="entry name" value="Znf_RING"/>
</dbReference>
<name>A0AAV1Z9F4_9ARAC</name>
<feature type="domain" description="TRAF-type" evidence="8">
    <location>
        <begin position="105"/>
        <end position="149"/>
    </location>
</feature>
<dbReference type="PROSITE" id="PS50089">
    <property type="entry name" value="ZF_RING_2"/>
    <property type="match status" value="1"/>
</dbReference>
<reference evidence="9 10" key="1">
    <citation type="submission" date="2024-04" db="EMBL/GenBank/DDBJ databases">
        <authorList>
            <person name="Rising A."/>
            <person name="Reimegard J."/>
            <person name="Sonavane S."/>
            <person name="Akerstrom W."/>
            <person name="Nylinder S."/>
            <person name="Hedman E."/>
            <person name="Kallberg Y."/>
        </authorList>
    </citation>
    <scope>NUCLEOTIDE SEQUENCE [LARGE SCALE GENOMIC DNA]</scope>
</reference>
<gene>
    <name evidence="9" type="ORF">LARSCL_LOCUS3358</name>
</gene>
<evidence type="ECO:0000256" key="2">
    <source>
        <dbReference type="ARBA" id="ARBA00022771"/>
    </source>
</evidence>
<keyword evidence="2 4" id="KW-0863">Zinc-finger</keyword>
<feature type="region of interest" description="Disordered" evidence="6">
    <location>
        <begin position="228"/>
        <end position="249"/>
    </location>
</feature>
<feature type="compositionally biased region" description="Polar residues" evidence="6">
    <location>
        <begin position="369"/>
        <end position="378"/>
    </location>
</feature>
<dbReference type="Proteomes" id="UP001497382">
    <property type="component" value="Unassembled WGS sequence"/>
</dbReference>
<dbReference type="InterPro" id="IPR003613">
    <property type="entry name" value="Ubox_domain"/>
</dbReference>
<dbReference type="GO" id="GO:0004842">
    <property type="term" value="F:ubiquitin-protein transferase activity"/>
    <property type="evidence" value="ECO:0007669"/>
    <property type="project" value="InterPro"/>
</dbReference>
<feature type="coiled-coil region" evidence="5">
    <location>
        <begin position="164"/>
        <end position="198"/>
    </location>
</feature>
<evidence type="ECO:0000313" key="9">
    <source>
        <dbReference type="EMBL" id="CAL1266931.1"/>
    </source>
</evidence>
<dbReference type="PANTHER" id="PTHR10131:SF94">
    <property type="entry name" value="TNF RECEPTOR-ASSOCIATED FACTOR 4"/>
    <property type="match status" value="1"/>
</dbReference>
<dbReference type="PROSITE" id="PS50145">
    <property type="entry name" value="ZF_TRAF"/>
    <property type="match status" value="1"/>
</dbReference>
<evidence type="ECO:0000313" key="10">
    <source>
        <dbReference type="Proteomes" id="UP001497382"/>
    </source>
</evidence>
<dbReference type="Gene3D" id="3.30.40.10">
    <property type="entry name" value="Zinc/RING finger domain, C3HC4 (zinc finger)"/>
    <property type="match status" value="2"/>
</dbReference>
<dbReference type="PROSITE" id="PS00518">
    <property type="entry name" value="ZF_RING_1"/>
    <property type="match status" value="1"/>
</dbReference>
<dbReference type="InterPro" id="IPR013083">
    <property type="entry name" value="Znf_RING/FYVE/PHD"/>
</dbReference>
<dbReference type="PANTHER" id="PTHR10131">
    <property type="entry name" value="TNF RECEPTOR ASSOCIATED FACTOR"/>
    <property type="match status" value="1"/>
</dbReference>
<dbReference type="SMART" id="SM00504">
    <property type="entry name" value="Ubox"/>
    <property type="match status" value="1"/>
</dbReference>
<feature type="domain" description="RING-type" evidence="7">
    <location>
        <begin position="23"/>
        <end position="61"/>
    </location>
</feature>
<dbReference type="AlphaFoldDB" id="A0AAV1Z9F4"/>
<sequence length="516" mass="57693">MAPPIWAYQVDNFDPPPDEELICSVCRSVFCDPVQSPCNHVFCRCCINKWLESNRNCPICRKRTTKYTVQEVVPIVKNMIMKLTLYCHNKEKGCEEKFPLESCEAHLKVCAYETVRCNNKPCKEMLMRKDLEDHESNNCLHRYIRCQNCCLKISSIGPTKHNCVKALKKRLREKNEMIKTKNLKIVELQEEIKALKEAQPESSDMSSLESLSAGDIMINLPSANDSFDSTSFASESDGGDEDDDSFQLAGFMSNPFSAFDEDFMHDFSNEDDSIEYPRASSPAPHRNSVVVNSLDSNFDDEPQVRRPTKRRLPVRTLDSSEEDNDRDVEPPPAPSTKRPSWRQILAEANQPSQGAAVVQEAAAQGSVENGQLPSSATAGCSHDGAQGSNSNIPFKLRPRIGRSSTEQTTTAPLPPARRNSRGIFERTRALLEQYSLESDPEWLPPNPMDAEDVQSDSDSSYHPPVYPDNHFSTSSDSSSSDDSSSDSSYVDAQSRTNMLCGLYSTSSSDDPDWIPP</sequence>
<dbReference type="SMART" id="SM00184">
    <property type="entry name" value="RING"/>
    <property type="match status" value="1"/>
</dbReference>
<evidence type="ECO:0000256" key="5">
    <source>
        <dbReference type="SAM" id="Coils"/>
    </source>
</evidence>
<feature type="compositionally biased region" description="Polar residues" evidence="6">
    <location>
        <begin position="402"/>
        <end position="411"/>
    </location>
</feature>
<dbReference type="SUPFAM" id="SSF49599">
    <property type="entry name" value="TRAF domain-like"/>
    <property type="match status" value="1"/>
</dbReference>
<dbReference type="GO" id="GO:0008270">
    <property type="term" value="F:zinc ion binding"/>
    <property type="evidence" value="ECO:0007669"/>
    <property type="project" value="UniProtKB-KW"/>
</dbReference>
<protein>
    <submittedName>
        <fullName evidence="9">Uncharacterized protein</fullName>
    </submittedName>
</protein>
<proteinExistence type="predicted"/>
<feature type="compositionally biased region" description="Low complexity" evidence="6">
    <location>
        <begin position="352"/>
        <end position="368"/>
    </location>
</feature>
<accession>A0AAV1Z9F4</accession>